<comment type="caution">
    <text evidence="2">The sequence shown here is derived from an EMBL/GenBank/DDBJ whole genome shotgun (WGS) entry which is preliminary data.</text>
</comment>
<evidence type="ECO:0000256" key="1">
    <source>
        <dbReference type="SAM" id="MobiDB-lite"/>
    </source>
</evidence>
<gene>
    <name evidence="2" type="ORF">SDC9_178696</name>
</gene>
<feature type="region of interest" description="Disordered" evidence="1">
    <location>
        <begin position="1"/>
        <end position="37"/>
    </location>
</feature>
<organism evidence="2">
    <name type="scientific">bioreactor metagenome</name>
    <dbReference type="NCBI Taxonomy" id="1076179"/>
    <lineage>
        <taxon>unclassified sequences</taxon>
        <taxon>metagenomes</taxon>
        <taxon>ecological metagenomes</taxon>
    </lineage>
</organism>
<reference evidence="2" key="1">
    <citation type="submission" date="2019-08" db="EMBL/GenBank/DDBJ databases">
        <authorList>
            <person name="Kucharzyk K."/>
            <person name="Murdoch R.W."/>
            <person name="Higgins S."/>
            <person name="Loffler F."/>
        </authorList>
    </citation>
    <scope>NUCLEOTIDE SEQUENCE</scope>
</reference>
<accession>A0A645GYT5</accession>
<dbReference type="AlphaFoldDB" id="A0A645GYT5"/>
<feature type="compositionally biased region" description="Basic residues" evidence="1">
    <location>
        <begin position="19"/>
        <end position="37"/>
    </location>
</feature>
<name>A0A645GYT5_9ZZZZ</name>
<proteinExistence type="predicted"/>
<protein>
    <submittedName>
        <fullName evidence="2">Uncharacterized protein</fullName>
    </submittedName>
</protein>
<dbReference type="EMBL" id="VSSQ01082674">
    <property type="protein sequence ID" value="MPN31222.1"/>
    <property type="molecule type" value="Genomic_DNA"/>
</dbReference>
<evidence type="ECO:0000313" key="2">
    <source>
        <dbReference type="EMBL" id="MPN31222.1"/>
    </source>
</evidence>
<sequence length="61" mass="6768">MKQPMGTPIQVVGSDQMVSRRKKLHKRRDSGHAAGKRHGVKAVFKPCDGFFQVLARGVLHS</sequence>